<keyword evidence="4 6" id="KW-1133">Transmembrane helix</keyword>
<dbReference type="GO" id="GO:0015648">
    <property type="term" value="F:lipid-linked peptidoglycan transporter activity"/>
    <property type="evidence" value="ECO:0007669"/>
    <property type="project" value="TreeGrafter"/>
</dbReference>
<evidence type="ECO:0000256" key="4">
    <source>
        <dbReference type="ARBA" id="ARBA00022989"/>
    </source>
</evidence>
<dbReference type="EMBL" id="VOXD01000020">
    <property type="protein sequence ID" value="TXF88700.1"/>
    <property type="molecule type" value="Genomic_DNA"/>
</dbReference>
<keyword evidence="2 6" id="KW-0812">Transmembrane</keyword>
<dbReference type="PANTHER" id="PTHR30474">
    <property type="entry name" value="CELL CYCLE PROTEIN"/>
    <property type="match status" value="1"/>
</dbReference>
<dbReference type="GO" id="GO:0005886">
    <property type="term" value="C:plasma membrane"/>
    <property type="evidence" value="ECO:0007669"/>
    <property type="project" value="TreeGrafter"/>
</dbReference>
<feature type="transmembrane region" description="Helical" evidence="6">
    <location>
        <begin position="82"/>
        <end position="98"/>
    </location>
</feature>
<feature type="transmembrane region" description="Helical" evidence="6">
    <location>
        <begin position="119"/>
        <end position="136"/>
    </location>
</feature>
<evidence type="ECO:0000256" key="2">
    <source>
        <dbReference type="ARBA" id="ARBA00022692"/>
    </source>
</evidence>
<keyword evidence="5 6" id="KW-0472">Membrane</keyword>
<feature type="transmembrane region" description="Helical" evidence="6">
    <location>
        <begin position="198"/>
        <end position="222"/>
    </location>
</feature>
<proteinExistence type="predicted"/>
<feature type="transmembrane region" description="Helical" evidence="6">
    <location>
        <begin position="142"/>
        <end position="161"/>
    </location>
</feature>
<evidence type="ECO:0000256" key="5">
    <source>
        <dbReference type="ARBA" id="ARBA00023136"/>
    </source>
</evidence>
<protein>
    <recommendedName>
        <fullName evidence="9">Rod shape-determining protein RodA</fullName>
    </recommendedName>
</protein>
<dbReference type="NCBIfam" id="NF037961">
    <property type="entry name" value="RodA_shape"/>
    <property type="match status" value="1"/>
</dbReference>
<accession>A0A5C7FG66</accession>
<dbReference type="InterPro" id="IPR001182">
    <property type="entry name" value="FtsW/RodA"/>
</dbReference>
<evidence type="ECO:0000256" key="1">
    <source>
        <dbReference type="ARBA" id="ARBA00004141"/>
    </source>
</evidence>
<dbReference type="PANTHER" id="PTHR30474:SF1">
    <property type="entry name" value="PEPTIDOGLYCAN GLYCOSYLTRANSFERASE MRDB"/>
    <property type="match status" value="1"/>
</dbReference>
<reference evidence="7 8" key="1">
    <citation type="submission" date="2019-08" db="EMBL/GenBank/DDBJ databases">
        <title>Lewinella sp. strain SSH13 Genome sequencing and assembly.</title>
        <authorList>
            <person name="Kim I."/>
        </authorList>
    </citation>
    <scope>NUCLEOTIDE SEQUENCE [LARGE SCALE GENOMIC DNA]</scope>
    <source>
        <strain evidence="7 8">SSH13</strain>
    </source>
</reference>
<comment type="caution">
    <text evidence="7">The sequence shown here is derived from an EMBL/GenBank/DDBJ whole genome shotgun (WGS) entry which is preliminary data.</text>
</comment>
<evidence type="ECO:0008006" key="9">
    <source>
        <dbReference type="Google" id="ProtNLM"/>
    </source>
</evidence>
<comment type="subcellular location">
    <subcellularLocation>
        <location evidence="1">Membrane</location>
        <topology evidence="1">Multi-pass membrane protein</topology>
    </subcellularLocation>
</comment>
<dbReference type="AlphaFoldDB" id="A0A5C7FG66"/>
<evidence type="ECO:0000313" key="8">
    <source>
        <dbReference type="Proteomes" id="UP000321907"/>
    </source>
</evidence>
<feature type="transmembrane region" description="Helical" evidence="6">
    <location>
        <begin position="12"/>
        <end position="31"/>
    </location>
</feature>
<dbReference type="RefSeq" id="WP_147931303.1">
    <property type="nucleotide sequence ID" value="NZ_VOXD01000020.1"/>
</dbReference>
<dbReference type="OrthoDB" id="9768187at2"/>
<feature type="transmembrane region" description="Helical" evidence="6">
    <location>
        <begin position="279"/>
        <end position="300"/>
    </location>
</feature>
<dbReference type="GO" id="GO:0032153">
    <property type="term" value="C:cell division site"/>
    <property type="evidence" value="ECO:0007669"/>
    <property type="project" value="TreeGrafter"/>
</dbReference>
<dbReference type="GO" id="GO:0051301">
    <property type="term" value="P:cell division"/>
    <property type="evidence" value="ECO:0007669"/>
    <property type="project" value="InterPro"/>
</dbReference>
<feature type="transmembrane region" description="Helical" evidence="6">
    <location>
        <begin position="407"/>
        <end position="434"/>
    </location>
</feature>
<evidence type="ECO:0000313" key="7">
    <source>
        <dbReference type="EMBL" id="TXF88700.1"/>
    </source>
</evidence>
<evidence type="ECO:0000256" key="3">
    <source>
        <dbReference type="ARBA" id="ARBA00022960"/>
    </source>
</evidence>
<feature type="transmembrane region" description="Helical" evidence="6">
    <location>
        <begin position="52"/>
        <end position="70"/>
    </location>
</feature>
<sequence>MSLKIVRNDFPTVVLYIFLVTAGMLMLYSVGRPPDGYNWDIPEMLGSFMGKQFIWLLISVAAWFIVHHFIDRDIWVKGSYPIYGITLLMLLLVLIFGKEINNARSWFSIAGFTFQPSELAKFGAALAMAAFLSQWSEKLNSIGSVGSGLLIMALPAGLIMLQPDPGSALVFGSFLLVMYREGLSPLILMLGIFTATMFLIGILFPTTLLAGGLLGLLLIIMALSVPRRLRLWLAGTIVLLAASVYAYTIGVGWLVLLALFLAFCAASTYHVLRQNIRLVMLSFGALFWGVLIAFAANFTFNNVLRPHQQDRIDAWLRPTGMSEQGALYNITQSKLAIAAGGLSGRGLEDGTITKYDYVPEQETDFIFSAVGESQGFIGSAVIILAFMALLWRISVIAERQKRTFARAYAYGVAGIILIHMLVNIGMTMGLMPVIGIPLPFISKGGSSLLSFTVMIAVLVKLDRHRVDV</sequence>
<organism evidence="7 8">
    <name type="scientific">Neolewinella aurantiaca</name>
    <dbReference type="NCBI Taxonomy" id="2602767"/>
    <lineage>
        <taxon>Bacteria</taxon>
        <taxon>Pseudomonadati</taxon>
        <taxon>Bacteroidota</taxon>
        <taxon>Saprospiria</taxon>
        <taxon>Saprospirales</taxon>
        <taxon>Lewinellaceae</taxon>
        <taxon>Neolewinella</taxon>
    </lineage>
</organism>
<dbReference type="Pfam" id="PF01098">
    <property type="entry name" value="FTSW_RODA_SPOVE"/>
    <property type="match status" value="2"/>
</dbReference>
<dbReference type="Proteomes" id="UP000321907">
    <property type="component" value="Unassembled WGS sequence"/>
</dbReference>
<evidence type="ECO:0000256" key="6">
    <source>
        <dbReference type="SAM" id="Phobius"/>
    </source>
</evidence>
<feature type="transmembrane region" description="Helical" evidence="6">
    <location>
        <begin position="376"/>
        <end position="395"/>
    </location>
</feature>
<dbReference type="GO" id="GO:0008360">
    <property type="term" value="P:regulation of cell shape"/>
    <property type="evidence" value="ECO:0007669"/>
    <property type="project" value="UniProtKB-KW"/>
</dbReference>
<feature type="transmembrane region" description="Helical" evidence="6">
    <location>
        <begin position="440"/>
        <end position="459"/>
    </location>
</feature>
<gene>
    <name evidence="7" type="ORF">FUA23_13620</name>
</gene>
<keyword evidence="8" id="KW-1185">Reference proteome</keyword>
<name>A0A5C7FG66_9BACT</name>
<keyword evidence="3" id="KW-0133">Cell shape</keyword>